<dbReference type="InterPro" id="IPR011989">
    <property type="entry name" value="ARM-like"/>
</dbReference>
<dbReference type="OrthoDB" id="78088at2759"/>
<evidence type="ECO:0000256" key="2">
    <source>
        <dbReference type="SAM" id="MobiDB-lite"/>
    </source>
</evidence>
<evidence type="ECO:0000313" key="4">
    <source>
        <dbReference type="EMBL" id="KAF9478231.1"/>
    </source>
</evidence>
<evidence type="ECO:0000256" key="1">
    <source>
        <dbReference type="ARBA" id="ARBA00006854"/>
    </source>
</evidence>
<comment type="caution">
    <text evidence="4">The sequence shown here is derived from an EMBL/GenBank/DDBJ whole genome shotgun (WGS) entry which is preliminary data.</text>
</comment>
<dbReference type="PANTHER" id="PTHR22100:SF13">
    <property type="entry name" value="WINGS APART-LIKE PROTEIN HOMOLOG"/>
    <property type="match status" value="1"/>
</dbReference>
<dbReference type="Proteomes" id="UP000807469">
    <property type="component" value="Unassembled WGS sequence"/>
</dbReference>
<name>A0A9P5Z2E5_9AGAR</name>
<gene>
    <name evidence="4" type="ORF">BDN70DRAFT_880183</name>
</gene>
<feature type="compositionally biased region" description="Polar residues" evidence="2">
    <location>
        <begin position="48"/>
        <end position="59"/>
    </location>
</feature>
<dbReference type="PANTHER" id="PTHR22100">
    <property type="entry name" value="WINGS APART-LIKE PROTEIN HOMOLOG"/>
    <property type="match status" value="1"/>
</dbReference>
<feature type="region of interest" description="Disordered" evidence="2">
    <location>
        <begin position="219"/>
        <end position="283"/>
    </location>
</feature>
<feature type="region of interest" description="Disordered" evidence="2">
    <location>
        <begin position="1"/>
        <end position="103"/>
    </location>
</feature>
<organism evidence="4 5">
    <name type="scientific">Pholiota conissans</name>
    <dbReference type="NCBI Taxonomy" id="109636"/>
    <lineage>
        <taxon>Eukaryota</taxon>
        <taxon>Fungi</taxon>
        <taxon>Dikarya</taxon>
        <taxon>Basidiomycota</taxon>
        <taxon>Agaricomycotina</taxon>
        <taxon>Agaricomycetes</taxon>
        <taxon>Agaricomycetidae</taxon>
        <taxon>Agaricales</taxon>
        <taxon>Agaricineae</taxon>
        <taxon>Strophariaceae</taxon>
        <taxon>Pholiota</taxon>
    </lineage>
</organism>
<feature type="compositionally biased region" description="Polar residues" evidence="2">
    <location>
        <begin position="144"/>
        <end position="161"/>
    </location>
</feature>
<keyword evidence="5" id="KW-1185">Reference proteome</keyword>
<evidence type="ECO:0000313" key="5">
    <source>
        <dbReference type="Proteomes" id="UP000807469"/>
    </source>
</evidence>
<dbReference type="Pfam" id="PF07814">
    <property type="entry name" value="WAPL"/>
    <property type="match status" value="1"/>
</dbReference>
<comment type="similarity">
    <text evidence="1">Belongs to the WAPL family.</text>
</comment>
<feature type="compositionally biased region" description="Low complexity" evidence="2">
    <location>
        <begin position="252"/>
        <end position="267"/>
    </location>
</feature>
<feature type="region of interest" description="Disordered" evidence="2">
    <location>
        <begin position="121"/>
        <end position="174"/>
    </location>
</feature>
<proteinExistence type="inferred from homology"/>
<dbReference type="EMBL" id="MU155239">
    <property type="protein sequence ID" value="KAF9478231.1"/>
    <property type="molecule type" value="Genomic_DNA"/>
</dbReference>
<feature type="compositionally biased region" description="Low complexity" evidence="2">
    <location>
        <begin position="162"/>
        <end position="173"/>
    </location>
</feature>
<feature type="region of interest" description="Disordered" evidence="2">
    <location>
        <begin position="686"/>
        <end position="712"/>
    </location>
</feature>
<sequence length="898" mass="97694">MDSQKIRTYGKRLGTKRKQDTSAAEGIGTSATSGSTPATSAKRRKVSPQATMRNISPTRTDVDSDADICFPANLAPSKAKGTCTPPRKQVTPLAKPPFPQSQLPAKGAKLARDLSEILDGITPASPSASPAKLAKRMLGRSKTDTSIGSQSTTRESTNIERTPSLPTLPSSPSKIRENIASTSKLAAPVLPPLPSSSKTVTRTYAGQFRSFLVTMSAKGSQTITEEDEFESRESYSSLRSRWDVDNSEDDPYPYASPSPSKSKSNSATPDMSPYRAGKGKSKAIVGVRPPPIPFGMSNPLKSISELRNKGEGRRFMDEVGYLFEGMEKKGGIGLRRASALEITTKLCDPDFARKAKAADFFTRTFDLFLETGAGKGEDKIIDILLVFFVALVSRDPASLLELTQRLPSPPPSPSLSSKRPQKVKEKDLTFFDALFNILSSNPPHIDPLILVAPTSSTSDADLKKAGIKPKDRTLLTTIYKTISAKSSLFPEDSIISTPLLIAFALHVLPPSTIPSQRFPAFLASLRSSLCPPAAPSLTSSLSLRWHDTASAIPYHSIYYHLRLLDTYLLEQWDPQQEESGQEFSQDSSAEEDLIKRNNDEMAKAREEWLADDLVAFTVCVELNKVNDEADMFPARKYMDTALRILVSLTHMDKYWARKVAKGDYTMGLLMRTIYAFGQELEQSKSSLGGMDVKKEEETEDLSEAGDEARNSKADSQALDTLCLGLGLLTNLVQSVDEAKGAVGQIQINPSCPLRKKACGRHCSCSRRSSGIDILAQLYLQQQVKVESAPASLSEDSPEARAEADASFLRGHLAVLFGLLMMGSAGNESAILSALPSSSEATAKKPQVARRVKFARLLDQAREFAAFYSAVSGDVGEEKESKVAGDVVRFLEAKRDATF</sequence>
<dbReference type="Gene3D" id="1.25.10.10">
    <property type="entry name" value="Leucine-rich Repeat Variant"/>
    <property type="match status" value="2"/>
</dbReference>
<dbReference type="AlphaFoldDB" id="A0A9P5Z2E5"/>
<accession>A0A9P5Z2E5</accession>
<feature type="compositionally biased region" description="Low complexity" evidence="2">
    <location>
        <begin position="21"/>
        <end position="40"/>
    </location>
</feature>
<dbReference type="InterPro" id="IPR039874">
    <property type="entry name" value="WAPL"/>
</dbReference>
<protein>
    <recommendedName>
        <fullName evidence="3">Wings apart-like protein C-terminal domain-containing protein</fullName>
    </recommendedName>
</protein>
<dbReference type="InterPro" id="IPR022771">
    <property type="entry name" value="WAPL_C"/>
</dbReference>
<feature type="domain" description="Wings apart-like protein C-terminal" evidence="3">
    <location>
        <begin position="300"/>
        <end position="368"/>
    </location>
</feature>
<reference evidence="4" key="1">
    <citation type="submission" date="2020-11" db="EMBL/GenBank/DDBJ databases">
        <authorList>
            <consortium name="DOE Joint Genome Institute"/>
            <person name="Ahrendt S."/>
            <person name="Riley R."/>
            <person name="Andreopoulos W."/>
            <person name="Labutti K."/>
            <person name="Pangilinan J."/>
            <person name="Ruiz-Duenas F.J."/>
            <person name="Barrasa J.M."/>
            <person name="Sanchez-Garcia M."/>
            <person name="Camarero S."/>
            <person name="Miyauchi S."/>
            <person name="Serrano A."/>
            <person name="Linde D."/>
            <person name="Babiker R."/>
            <person name="Drula E."/>
            <person name="Ayuso-Fernandez I."/>
            <person name="Pacheco R."/>
            <person name="Padilla G."/>
            <person name="Ferreira P."/>
            <person name="Barriuso J."/>
            <person name="Kellner H."/>
            <person name="Castanera R."/>
            <person name="Alfaro M."/>
            <person name="Ramirez L."/>
            <person name="Pisabarro A.G."/>
            <person name="Kuo A."/>
            <person name="Tritt A."/>
            <person name="Lipzen A."/>
            <person name="He G."/>
            <person name="Yan M."/>
            <person name="Ng V."/>
            <person name="Cullen D."/>
            <person name="Martin F."/>
            <person name="Rosso M.-N."/>
            <person name="Henrissat B."/>
            <person name="Hibbett D."/>
            <person name="Martinez A.T."/>
            <person name="Grigoriev I.V."/>
        </authorList>
    </citation>
    <scope>NUCLEOTIDE SEQUENCE</scope>
    <source>
        <strain evidence="4">CIRM-BRFM 674</strain>
    </source>
</reference>
<evidence type="ECO:0000259" key="3">
    <source>
        <dbReference type="Pfam" id="PF07814"/>
    </source>
</evidence>